<keyword evidence="1" id="KW-0732">Signal</keyword>
<feature type="chain" id="PRO_5046206171" evidence="1">
    <location>
        <begin position="26"/>
        <end position="124"/>
    </location>
</feature>
<evidence type="ECO:0000259" key="2">
    <source>
        <dbReference type="SMART" id="SM00287"/>
    </source>
</evidence>
<dbReference type="RefSeq" id="WP_406793503.1">
    <property type="nucleotide sequence ID" value="NZ_JBJHZX010000029.1"/>
</dbReference>
<gene>
    <name evidence="3" type="ORF">ACJDU8_17785</name>
</gene>
<name>A0ABW8SNT6_9CLOT</name>
<comment type="caution">
    <text evidence="3">The sequence shown here is derived from an EMBL/GenBank/DDBJ whole genome shotgun (WGS) entry which is preliminary data.</text>
</comment>
<organism evidence="3 4">
    <name type="scientific">Candidatus Clostridium eludens</name>
    <dbReference type="NCBI Taxonomy" id="3381663"/>
    <lineage>
        <taxon>Bacteria</taxon>
        <taxon>Bacillati</taxon>
        <taxon>Bacillota</taxon>
        <taxon>Clostridia</taxon>
        <taxon>Eubacteriales</taxon>
        <taxon>Clostridiaceae</taxon>
        <taxon>Clostridium</taxon>
    </lineage>
</organism>
<dbReference type="SMART" id="SM00287">
    <property type="entry name" value="SH3b"/>
    <property type="match status" value="1"/>
</dbReference>
<dbReference type="Gene3D" id="2.30.30.40">
    <property type="entry name" value="SH3 Domains"/>
    <property type="match status" value="1"/>
</dbReference>
<dbReference type="Proteomes" id="UP001623660">
    <property type="component" value="Unassembled WGS sequence"/>
</dbReference>
<dbReference type="EMBL" id="JBJHZX010000029">
    <property type="protein sequence ID" value="MFL0197398.1"/>
    <property type="molecule type" value="Genomic_DNA"/>
</dbReference>
<feature type="domain" description="SH3b" evidence="2">
    <location>
        <begin position="59"/>
        <end position="121"/>
    </location>
</feature>
<evidence type="ECO:0000313" key="4">
    <source>
        <dbReference type="Proteomes" id="UP001623660"/>
    </source>
</evidence>
<sequence length="124" mass="13923">MKKNFKIVQSILILSFLLLVHNISAAPTSIKNNYTMNQPYSSKIIQSDNSNKTSQLQLAPSFYCKNNNTCIRSQPNTDSKVLGILYYGDIVNVDTNDCYTGSFIKIHYKGNIGYVYDAHLASSE</sequence>
<dbReference type="InterPro" id="IPR003646">
    <property type="entry name" value="SH3-like_bac-type"/>
</dbReference>
<keyword evidence="4" id="KW-1185">Reference proteome</keyword>
<dbReference type="Pfam" id="PF08239">
    <property type="entry name" value="SH3_3"/>
    <property type="match status" value="1"/>
</dbReference>
<proteinExistence type="predicted"/>
<evidence type="ECO:0000313" key="3">
    <source>
        <dbReference type="EMBL" id="MFL0197398.1"/>
    </source>
</evidence>
<accession>A0ABW8SNT6</accession>
<evidence type="ECO:0000256" key="1">
    <source>
        <dbReference type="SAM" id="SignalP"/>
    </source>
</evidence>
<reference evidence="3 4" key="1">
    <citation type="submission" date="2024-11" db="EMBL/GenBank/DDBJ databases">
        <authorList>
            <person name="Heng Y.C."/>
            <person name="Lim A.C.H."/>
            <person name="Lee J.K.Y."/>
            <person name="Kittelmann S."/>
        </authorList>
    </citation>
    <scope>NUCLEOTIDE SEQUENCE [LARGE SCALE GENOMIC DNA]</scope>
    <source>
        <strain evidence="3 4">WILCCON 0269</strain>
    </source>
</reference>
<feature type="signal peptide" evidence="1">
    <location>
        <begin position="1"/>
        <end position="25"/>
    </location>
</feature>
<protein>
    <submittedName>
        <fullName evidence="3">SH3 domain-containing protein</fullName>
    </submittedName>
</protein>